<dbReference type="AlphaFoldDB" id="A0A3E0WFL4"/>
<evidence type="ECO:0000256" key="9">
    <source>
        <dbReference type="SAM" id="Phobius"/>
    </source>
</evidence>
<keyword evidence="8 9" id="KW-0472">Membrane</keyword>
<organism evidence="11 12">
    <name type="scientific">Alkalilimnicola ehrlichii</name>
    <dbReference type="NCBI Taxonomy" id="351052"/>
    <lineage>
        <taxon>Bacteria</taxon>
        <taxon>Pseudomonadati</taxon>
        <taxon>Pseudomonadota</taxon>
        <taxon>Gammaproteobacteria</taxon>
        <taxon>Chromatiales</taxon>
        <taxon>Ectothiorhodospiraceae</taxon>
        <taxon>Alkalilimnicola</taxon>
    </lineage>
</organism>
<evidence type="ECO:0000256" key="6">
    <source>
        <dbReference type="ARBA" id="ARBA00022906"/>
    </source>
</evidence>
<feature type="transmembrane region" description="Helical" evidence="9">
    <location>
        <begin position="181"/>
        <end position="201"/>
    </location>
</feature>
<evidence type="ECO:0000313" key="12">
    <source>
        <dbReference type="Proteomes" id="UP000256763"/>
    </source>
</evidence>
<comment type="subcellular location">
    <subcellularLocation>
        <location evidence="1">Membrane</location>
        <topology evidence="1">Multi-pass membrane protein</topology>
    </subcellularLocation>
</comment>
<dbReference type="PANTHER" id="PTHR43840:SF15">
    <property type="entry name" value="MITOCHONDRIAL METAL TRANSPORTER 1-RELATED"/>
    <property type="match status" value="1"/>
</dbReference>
<evidence type="ECO:0000256" key="3">
    <source>
        <dbReference type="ARBA" id="ARBA00022448"/>
    </source>
</evidence>
<dbReference type="GO" id="GO:0015093">
    <property type="term" value="F:ferrous iron transmembrane transporter activity"/>
    <property type="evidence" value="ECO:0007669"/>
    <property type="project" value="TreeGrafter"/>
</dbReference>
<feature type="transmembrane region" description="Helical" evidence="9">
    <location>
        <begin position="106"/>
        <end position="128"/>
    </location>
</feature>
<evidence type="ECO:0000256" key="5">
    <source>
        <dbReference type="ARBA" id="ARBA00022692"/>
    </source>
</evidence>
<dbReference type="SUPFAM" id="SSF161111">
    <property type="entry name" value="Cation efflux protein transmembrane domain-like"/>
    <property type="match status" value="1"/>
</dbReference>
<sequence>MKTELGGLRLSAAAALTVGIVGVSFALLSNSQAILLDGLFNLCYFATTLVTFKVLRMVHRPDDDQYPFGYGYFESLVNAGKGLLILGISVIALFDSLAALLTGGRAIAVGLAVGYAMFATFTCTLTALSLHFARKRIDSPLLQADCENWVVNSIISAAVLLTFCLVPLIEALEWDMAVPYVDPVLVGFVVLVCIGVPIRMAGRAFTELLNKTPPDSVAKPVTHAIEKALAGLPTERIYTRMVRPGRTLYVIVHVVLNKRFPLEGLEQLDRIRHDVDAAVRNVHAHTVVDVLFTAHERWAAPIAPSNGAYRTNDMAP</sequence>
<keyword evidence="3" id="KW-0813">Transport</keyword>
<dbReference type="InterPro" id="IPR002524">
    <property type="entry name" value="Cation_efflux"/>
</dbReference>
<dbReference type="InterPro" id="IPR027469">
    <property type="entry name" value="Cation_efflux_TMD_sf"/>
</dbReference>
<dbReference type="GO" id="GO:0006882">
    <property type="term" value="P:intracellular zinc ion homeostasis"/>
    <property type="evidence" value="ECO:0007669"/>
    <property type="project" value="TreeGrafter"/>
</dbReference>
<dbReference type="EMBL" id="NFZW01000041">
    <property type="protein sequence ID" value="RFA31734.1"/>
    <property type="molecule type" value="Genomic_DNA"/>
</dbReference>
<keyword evidence="6" id="KW-0406">Ion transport</keyword>
<name>A0A3E0WFL4_9GAMM</name>
<evidence type="ECO:0000256" key="8">
    <source>
        <dbReference type="ARBA" id="ARBA00023136"/>
    </source>
</evidence>
<evidence type="ECO:0000259" key="10">
    <source>
        <dbReference type="Pfam" id="PF01545"/>
    </source>
</evidence>
<feature type="transmembrane region" description="Helical" evidence="9">
    <location>
        <begin position="76"/>
        <end position="94"/>
    </location>
</feature>
<dbReference type="Pfam" id="PF01545">
    <property type="entry name" value="Cation_efflux"/>
    <property type="match status" value="1"/>
</dbReference>
<dbReference type="OrthoDB" id="268546at2"/>
<feature type="transmembrane region" description="Helical" evidence="9">
    <location>
        <begin position="34"/>
        <end position="55"/>
    </location>
</feature>
<dbReference type="GO" id="GO:0005886">
    <property type="term" value="C:plasma membrane"/>
    <property type="evidence" value="ECO:0007669"/>
    <property type="project" value="TreeGrafter"/>
</dbReference>
<evidence type="ECO:0000256" key="7">
    <source>
        <dbReference type="ARBA" id="ARBA00022989"/>
    </source>
</evidence>
<dbReference type="InterPro" id="IPR050291">
    <property type="entry name" value="CDF_Transporter"/>
</dbReference>
<keyword evidence="12" id="KW-1185">Reference proteome</keyword>
<dbReference type="GO" id="GO:0015341">
    <property type="term" value="F:zinc efflux antiporter activity"/>
    <property type="evidence" value="ECO:0007669"/>
    <property type="project" value="TreeGrafter"/>
</dbReference>
<reference evidence="12" key="1">
    <citation type="submission" date="2017-05" db="EMBL/GenBank/DDBJ databases">
        <authorList>
            <person name="Sharma S."/>
            <person name="Sidhu C."/>
            <person name="Pinnaka A.K."/>
        </authorList>
    </citation>
    <scope>NUCLEOTIDE SEQUENCE [LARGE SCALE GENOMIC DNA]</scope>
    <source>
        <strain evidence="12">AK93</strain>
    </source>
</reference>
<accession>A0A3E0WFL4</accession>
<comment type="caution">
    <text evidence="11">The sequence shown here is derived from an EMBL/GenBank/DDBJ whole genome shotgun (WGS) entry which is preliminary data.</text>
</comment>
<keyword evidence="4" id="KW-0408">Iron</keyword>
<keyword evidence="6" id="KW-0862">Zinc</keyword>
<feature type="domain" description="Cation efflux protein transmembrane" evidence="10">
    <location>
        <begin position="9"/>
        <end position="209"/>
    </location>
</feature>
<dbReference type="GO" id="GO:0015086">
    <property type="term" value="F:cadmium ion transmembrane transporter activity"/>
    <property type="evidence" value="ECO:0007669"/>
    <property type="project" value="TreeGrafter"/>
</dbReference>
<proteinExistence type="inferred from homology"/>
<gene>
    <name evidence="11" type="ORF">CAL65_21580</name>
</gene>
<feature type="transmembrane region" description="Helical" evidence="9">
    <location>
        <begin position="149"/>
        <end position="169"/>
    </location>
</feature>
<dbReference type="PANTHER" id="PTHR43840">
    <property type="entry name" value="MITOCHONDRIAL METAL TRANSPORTER 1-RELATED"/>
    <property type="match status" value="1"/>
</dbReference>
<evidence type="ECO:0000256" key="4">
    <source>
        <dbReference type="ARBA" id="ARBA00022496"/>
    </source>
</evidence>
<dbReference type="Proteomes" id="UP000256763">
    <property type="component" value="Unassembled WGS sequence"/>
</dbReference>
<dbReference type="Gene3D" id="1.20.1510.10">
    <property type="entry name" value="Cation efflux protein transmembrane domain"/>
    <property type="match status" value="1"/>
</dbReference>
<protein>
    <submittedName>
        <fullName evidence="11">Cation transporter</fullName>
    </submittedName>
</protein>
<evidence type="ECO:0000256" key="2">
    <source>
        <dbReference type="ARBA" id="ARBA00010212"/>
    </source>
</evidence>
<keyword evidence="6" id="KW-0864">Zinc transport</keyword>
<keyword evidence="4" id="KW-0410">Iron transport</keyword>
<feature type="transmembrane region" description="Helical" evidence="9">
    <location>
        <begin position="7"/>
        <end position="28"/>
    </location>
</feature>
<comment type="similarity">
    <text evidence="2">Belongs to the cation diffusion facilitator (CDF) transporter (TC 2.A.4) family. FieF subfamily.</text>
</comment>
<keyword evidence="7 9" id="KW-1133">Transmembrane helix</keyword>
<dbReference type="InterPro" id="IPR058533">
    <property type="entry name" value="Cation_efflux_TM"/>
</dbReference>
<dbReference type="NCBIfam" id="TIGR01297">
    <property type="entry name" value="CDF"/>
    <property type="match status" value="1"/>
</dbReference>
<keyword evidence="5 9" id="KW-0812">Transmembrane</keyword>
<evidence type="ECO:0000313" key="11">
    <source>
        <dbReference type="EMBL" id="RFA31734.1"/>
    </source>
</evidence>
<evidence type="ECO:0000256" key="1">
    <source>
        <dbReference type="ARBA" id="ARBA00004141"/>
    </source>
</evidence>